<reference evidence="2 3" key="1">
    <citation type="submission" date="2019-04" db="EMBL/GenBank/DDBJ databases">
        <title>Friends and foes A comparative genomics study of 23 Aspergillus species from section Flavi.</title>
        <authorList>
            <consortium name="DOE Joint Genome Institute"/>
            <person name="Kjaerbolling I."/>
            <person name="Vesth T."/>
            <person name="Frisvad J.C."/>
            <person name="Nybo J.L."/>
            <person name="Theobald S."/>
            <person name="Kildgaard S."/>
            <person name="Isbrandt T."/>
            <person name="Kuo A."/>
            <person name="Sato A."/>
            <person name="Lyhne E.K."/>
            <person name="Kogle M.E."/>
            <person name="Wiebenga A."/>
            <person name="Kun R.S."/>
            <person name="Lubbers R.J."/>
            <person name="Makela M.R."/>
            <person name="Barry K."/>
            <person name="Chovatia M."/>
            <person name="Clum A."/>
            <person name="Daum C."/>
            <person name="Haridas S."/>
            <person name="He G."/>
            <person name="LaButti K."/>
            <person name="Lipzen A."/>
            <person name="Mondo S."/>
            <person name="Riley R."/>
            <person name="Salamov A."/>
            <person name="Simmons B.A."/>
            <person name="Magnuson J.K."/>
            <person name="Henrissat B."/>
            <person name="Mortensen U.H."/>
            <person name="Larsen T.O."/>
            <person name="Devries R.P."/>
            <person name="Grigoriev I.V."/>
            <person name="Machida M."/>
            <person name="Baker S.E."/>
            <person name="Andersen M.R."/>
        </authorList>
    </citation>
    <scope>NUCLEOTIDE SEQUENCE [LARGE SCALE GENOMIC DNA]</scope>
    <source>
        <strain evidence="2 3">CBS 151.66</strain>
    </source>
</reference>
<dbReference type="InterPro" id="IPR036047">
    <property type="entry name" value="F-box-like_dom_sf"/>
</dbReference>
<dbReference type="SUPFAM" id="SSF50978">
    <property type="entry name" value="WD40 repeat-like"/>
    <property type="match status" value="1"/>
</dbReference>
<dbReference type="AlphaFoldDB" id="A0A5N5X0R3"/>
<protein>
    <recommendedName>
        <fullName evidence="1">F-box domain-containing protein</fullName>
    </recommendedName>
</protein>
<sequence length="613" mass="69289">MLSQLPSEIIYLIATFLPTANTLARLAQTCKRLHRIISAENWRIFRTFVTSRFPGIETPPFYRDVTQALTSRSRALDKHAIIGRFVVKPPPPEESAQPGVRRTRRNYNPTHGYRPTIDSYELWNGVRWANRTEVLAWGAGHEIVMRVRQYSKTGNHRWFVINDLDMVSSHDDICGLHLLRPNHHSKLEGKEHIIFGRMRGELAHLAISPDEDTHHYVQRFQTSGLLLERIDLSDGQDPTLAAHLNNGSVAFYSTTAKTAVVEPFGRLQIGPGTMARNKYSKFLSSSLFAVGTGRQEDALAISTISSERLTLEREISVESLDLDVRIGLTPRANVSAIAPLRTKASTSPGNVFLAAWGDRAIRLHDLRSGRASEYTYRDSTDQNLIYCLHPIGHDRFAAGAAGDAVVKIFDLRMPKTYNYLDAKVSSVSQRNRPGLSSSGHRTTSYADSIHTGISYPRKDFSVFLSYSPAQRLNLPRWRFRSYRGAIYSMSSPSPLSPTIYAGIADGVVRLDFASTDDLTGPHKSWYRDNIDLDLERLDDSSASKYSKTAIPERILELSGYERSEIYDTTRTSMLRAQQPFHDIGNEDVENERLTGWDRRWKPLAKPGAWRRQD</sequence>
<dbReference type="Gene3D" id="2.130.10.10">
    <property type="entry name" value="YVTN repeat-like/Quinoprotein amine dehydrogenase"/>
    <property type="match status" value="1"/>
</dbReference>
<dbReference type="EMBL" id="ML732223">
    <property type="protein sequence ID" value="KAB8073607.1"/>
    <property type="molecule type" value="Genomic_DNA"/>
</dbReference>
<dbReference type="InterPro" id="IPR036322">
    <property type="entry name" value="WD40_repeat_dom_sf"/>
</dbReference>
<dbReference type="Pfam" id="PF12937">
    <property type="entry name" value="F-box-like"/>
    <property type="match status" value="1"/>
</dbReference>
<dbReference type="InterPro" id="IPR001810">
    <property type="entry name" value="F-box_dom"/>
</dbReference>
<evidence type="ECO:0000259" key="1">
    <source>
        <dbReference type="PROSITE" id="PS50181"/>
    </source>
</evidence>
<gene>
    <name evidence="2" type="ORF">BDV29DRAFT_134184</name>
</gene>
<dbReference type="PROSITE" id="PS50181">
    <property type="entry name" value="FBOX"/>
    <property type="match status" value="1"/>
</dbReference>
<dbReference type="SMART" id="SM00256">
    <property type="entry name" value="FBOX"/>
    <property type="match status" value="1"/>
</dbReference>
<keyword evidence="3" id="KW-1185">Reference proteome</keyword>
<proteinExistence type="predicted"/>
<dbReference type="Gene3D" id="1.20.1280.50">
    <property type="match status" value="1"/>
</dbReference>
<accession>A0A5N5X0R3</accession>
<evidence type="ECO:0000313" key="2">
    <source>
        <dbReference type="EMBL" id="KAB8073607.1"/>
    </source>
</evidence>
<dbReference type="InterPro" id="IPR015943">
    <property type="entry name" value="WD40/YVTN_repeat-like_dom_sf"/>
</dbReference>
<dbReference type="Proteomes" id="UP000326565">
    <property type="component" value="Unassembled WGS sequence"/>
</dbReference>
<name>A0A5N5X0R3_9EURO</name>
<dbReference type="SUPFAM" id="SSF81383">
    <property type="entry name" value="F-box domain"/>
    <property type="match status" value="1"/>
</dbReference>
<dbReference type="CDD" id="cd09917">
    <property type="entry name" value="F-box_SF"/>
    <property type="match status" value="1"/>
</dbReference>
<organism evidence="2 3">
    <name type="scientific">Aspergillus leporis</name>
    <dbReference type="NCBI Taxonomy" id="41062"/>
    <lineage>
        <taxon>Eukaryota</taxon>
        <taxon>Fungi</taxon>
        <taxon>Dikarya</taxon>
        <taxon>Ascomycota</taxon>
        <taxon>Pezizomycotina</taxon>
        <taxon>Eurotiomycetes</taxon>
        <taxon>Eurotiomycetidae</taxon>
        <taxon>Eurotiales</taxon>
        <taxon>Aspergillaceae</taxon>
        <taxon>Aspergillus</taxon>
        <taxon>Aspergillus subgen. Circumdati</taxon>
    </lineage>
</organism>
<feature type="domain" description="F-box" evidence="1">
    <location>
        <begin position="1"/>
        <end position="48"/>
    </location>
</feature>
<evidence type="ECO:0000313" key="3">
    <source>
        <dbReference type="Proteomes" id="UP000326565"/>
    </source>
</evidence>
<dbReference type="OrthoDB" id="1259151at2759"/>